<dbReference type="PANTHER" id="PTHR43343:SF3">
    <property type="entry name" value="PROTEASE DO-LIKE 8, CHLOROPLASTIC"/>
    <property type="match status" value="1"/>
</dbReference>
<dbReference type="Gene3D" id="2.40.10.120">
    <property type="match status" value="1"/>
</dbReference>
<evidence type="ECO:0000256" key="1">
    <source>
        <dbReference type="ARBA" id="ARBA00022670"/>
    </source>
</evidence>
<keyword evidence="5" id="KW-1185">Reference proteome</keyword>
<dbReference type="Proteomes" id="UP000035721">
    <property type="component" value="Unassembled WGS sequence"/>
</dbReference>
<keyword evidence="2 4" id="KW-0378">Hydrolase</keyword>
<evidence type="ECO:0000256" key="2">
    <source>
        <dbReference type="ARBA" id="ARBA00022801"/>
    </source>
</evidence>
<dbReference type="SMART" id="SM00228">
    <property type="entry name" value="PDZ"/>
    <property type="match status" value="1"/>
</dbReference>
<evidence type="ECO:0000313" key="5">
    <source>
        <dbReference type="Proteomes" id="UP000035721"/>
    </source>
</evidence>
<dbReference type="PROSITE" id="PS50106">
    <property type="entry name" value="PDZ"/>
    <property type="match status" value="1"/>
</dbReference>
<dbReference type="InterPro" id="IPR051201">
    <property type="entry name" value="Chloro_Bact_Ser_Proteases"/>
</dbReference>
<dbReference type="Pfam" id="PF13180">
    <property type="entry name" value="PDZ_2"/>
    <property type="match status" value="1"/>
</dbReference>
<dbReference type="GO" id="GO:0004252">
    <property type="term" value="F:serine-type endopeptidase activity"/>
    <property type="evidence" value="ECO:0007669"/>
    <property type="project" value="InterPro"/>
</dbReference>
<comment type="caution">
    <text evidence="4">The sequence shown here is derived from an EMBL/GenBank/DDBJ whole genome shotgun (WGS) entry which is preliminary data.</text>
</comment>
<sequence>MTNNHVVEAAASSGKVTVILSNGKHVDATIVGRDEAYDLAVVKVTGVTLTRLPIGDSDDAVVGDQVIAVGAPLGLDSTVTTGIVSALNRPVSAGGGGSSQSFINAIQTDAAINPGNSGGPLLNMSGQVIGVNAAIAALPSGSGGGSTGSIGLGFAIPSNQVAKTAEQLIRTGKAQHPVIGVYLDPAYDGEGVKIATSGPDNAPAVAKDGPAAKAGLKAGDVILAFDGRPISSNDELVVAIRAKSVGDEVTLHVRRGGKEFDVRMTLQAGE</sequence>
<dbReference type="Pfam" id="PF13365">
    <property type="entry name" value="Trypsin_2"/>
    <property type="match status" value="1"/>
</dbReference>
<dbReference type="PRINTS" id="PR00834">
    <property type="entry name" value="PROTEASES2C"/>
</dbReference>
<proteinExistence type="predicted"/>
<dbReference type="SUPFAM" id="SSF50494">
    <property type="entry name" value="Trypsin-like serine proteases"/>
    <property type="match status" value="1"/>
</dbReference>
<accession>A0A077LZ15</accession>
<dbReference type="Gene3D" id="2.30.42.10">
    <property type="match status" value="1"/>
</dbReference>
<dbReference type="SUPFAM" id="SSF50156">
    <property type="entry name" value="PDZ domain-like"/>
    <property type="match status" value="1"/>
</dbReference>
<dbReference type="EC" id="3.4.21.-" evidence="4"/>
<protein>
    <submittedName>
        <fullName evidence="4">Putative periplasmic serine protease do/hhoA-like</fullName>
        <ecNumber evidence="4">3.4.21.-</ecNumber>
    </submittedName>
</protein>
<dbReference type="InterPro" id="IPR009003">
    <property type="entry name" value="Peptidase_S1_PA"/>
</dbReference>
<dbReference type="PANTHER" id="PTHR43343">
    <property type="entry name" value="PEPTIDASE S12"/>
    <property type="match status" value="1"/>
</dbReference>
<keyword evidence="1 4" id="KW-0645">Protease</keyword>
<dbReference type="InterPro" id="IPR036034">
    <property type="entry name" value="PDZ_sf"/>
</dbReference>
<reference evidence="4 5" key="1">
    <citation type="journal article" date="2013" name="ISME J.">
        <title>A metabolic model for members of the genus Tetrasphaera involved in enhanced biological phosphorus removal.</title>
        <authorList>
            <person name="Kristiansen R."/>
            <person name="Nguyen H.T.T."/>
            <person name="Saunders A.M."/>
            <person name="Nielsen J.L."/>
            <person name="Wimmer R."/>
            <person name="Le V.Q."/>
            <person name="McIlroy S.J."/>
            <person name="Petrovski S."/>
            <person name="Seviour R.J."/>
            <person name="Calteau A."/>
            <person name="Nielsen K.L."/>
            <person name="Nielsen P.H."/>
        </authorList>
    </citation>
    <scope>NUCLEOTIDE SEQUENCE [LARGE SCALE GENOMIC DNA]</scope>
    <source>
        <strain evidence="4 5">T1-X7</strain>
    </source>
</reference>
<gene>
    <name evidence="4" type="ORF">BN12_3680002</name>
</gene>
<dbReference type="STRING" id="1194083.BN12_3680002"/>
<dbReference type="EMBL" id="CAJB01000299">
    <property type="protein sequence ID" value="CCH78881.1"/>
    <property type="molecule type" value="Genomic_DNA"/>
</dbReference>
<dbReference type="InterPro" id="IPR001940">
    <property type="entry name" value="Peptidase_S1C"/>
</dbReference>
<dbReference type="InterPro" id="IPR001478">
    <property type="entry name" value="PDZ"/>
</dbReference>
<evidence type="ECO:0000259" key="3">
    <source>
        <dbReference type="PROSITE" id="PS50106"/>
    </source>
</evidence>
<dbReference type="AlphaFoldDB" id="A0A077LZ15"/>
<evidence type="ECO:0000313" key="4">
    <source>
        <dbReference type="EMBL" id="CCH78881.1"/>
    </source>
</evidence>
<name>A0A077LZ15_9MICO</name>
<organism evidence="4 5">
    <name type="scientific">Nostocoides japonicum T1-X7</name>
    <dbReference type="NCBI Taxonomy" id="1194083"/>
    <lineage>
        <taxon>Bacteria</taxon>
        <taxon>Bacillati</taxon>
        <taxon>Actinomycetota</taxon>
        <taxon>Actinomycetes</taxon>
        <taxon>Micrococcales</taxon>
        <taxon>Intrasporangiaceae</taxon>
        <taxon>Nostocoides</taxon>
    </lineage>
</organism>
<feature type="domain" description="PDZ" evidence="3">
    <location>
        <begin position="180"/>
        <end position="257"/>
    </location>
</feature>
<dbReference type="CDD" id="cd06779">
    <property type="entry name" value="cpPDZ_Deg_HtrA-like"/>
    <property type="match status" value="1"/>
</dbReference>
<dbReference type="GO" id="GO:0006508">
    <property type="term" value="P:proteolysis"/>
    <property type="evidence" value="ECO:0007669"/>
    <property type="project" value="UniProtKB-KW"/>
</dbReference>